<evidence type="ECO:0000256" key="6">
    <source>
        <dbReference type="ARBA" id="ARBA00023163"/>
    </source>
</evidence>
<dbReference type="InterPro" id="IPR036388">
    <property type="entry name" value="WH-like_DNA-bd_sf"/>
</dbReference>
<evidence type="ECO:0000256" key="8">
    <source>
        <dbReference type="PIRSR" id="PIRSR602481-2"/>
    </source>
</evidence>
<keyword evidence="6" id="KW-0804">Transcription</keyword>
<feature type="binding site" evidence="8">
    <location>
        <position position="89"/>
    </location>
    <ligand>
        <name>Fe cation</name>
        <dbReference type="ChEBI" id="CHEBI:24875"/>
    </ligand>
</feature>
<organism evidence="9 10">
    <name type="scientific">Acetobacterium woodii (strain ATCC 29683 / DSM 1030 / JCM 2381 / KCTC 1655 / WB1)</name>
    <dbReference type="NCBI Taxonomy" id="931626"/>
    <lineage>
        <taxon>Bacteria</taxon>
        <taxon>Bacillati</taxon>
        <taxon>Bacillota</taxon>
        <taxon>Clostridia</taxon>
        <taxon>Eubacteriales</taxon>
        <taxon>Eubacteriaceae</taxon>
        <taxon>Acetobacterium</taxon>
    </lineage>
</organism>
<feature type="binding site" evidence="8">
    <location>
        <position position="127"/>
    </location>
    <ligand>
        <name>Fe cation</name>
        <dbReference type="ChEBI" id="CHEBI:24875"/>
    </ligand>
</feature>
<comment type="cofactor">
    <cofactor evidence="7">
        <name>Zn(2+)</name>
        <dbReference type="ChEBI" id="CHEBI:29105"/>
    </cofactor>
    <text evidence="7">Binds 1 zinc ion per subunit.</text>
</comment>
<keyword evidence="8" id="KW-0408">Iron</keyword>
<sequence>MKKPDIQENLKKKGLKSTKHRMAILDILVKKDHPIAAEQIFLEMQKMAISINLSTVYRNLEVLAEKNLVTKLALSGDDRYVYEYNRMIHRHYLICLGCKKILALEDCPIKGYEQQIESETDYQIVGHKLDLYGYCPSCRKNNS</sequence>
<dbReference type="PANTHER" id="PTHR33202:SF7">
    <property type="entry name" value="FERRIC UPTAKE REGULATION PROTEIN"/>
    <property type="match status" value="1"/>
</dbReference>
<dbReference type="GO" id="GO:0045892">
    <property type="term" value="P:negative regulation of DNA-templated transcription"/>
    <property type="evidence" value="ECO:0007669"/>
    <property type="project" value="TreeGrafter"/>
</dbReference>
<dbReference type="OrthoDB" id="8659436at2"/>
<dbReference type="KEGG" id="awo:Awo_c12370"/>
<dbReference type="CDD" id="cd07153">
    <property type="entry name" value="Fur_like"/>
    <property type="match status" value="1"/>
</dbReference>
<keyword evidence="4" id="KW-0805">Transcription regulation</keyword>
<evidence type="ECO:0000313" key="9">
    <source>
        <dbReference type="EMBL" id="AFA48021.1"/>
    </source>
</evidence>
<accession>H6LDX8</accession>
<dbReference type="PANTHER" id="PTHR33202">
    <property type="entry name" value="ZINC UPTAKE REGULATION PROTEIN"/>
    <property type="match status" value="1"/>
</dbReference>
<comment type="cofactor">
    <cofactor evidence="8">
        <name>Mn(2+)</name>
        <dbReference type="ChEBI" id="CHEBI:29035"/>
    </cofactor>
    <cofactor evidence="8">
        <name>Fe(2+)</name>
        <dbReference type="ChEBI" id="CHEBI:29033"/>
    </cofactor>
    <text evidence="8">Binds 1 Mn(2+) or Fe(2+) ion per subunit.</text>
</comment>
<evidence type="ECO:0000256" key="3">
    <source>
        <dbReference type="ARBA" id="ARBA00022833"/>
    </source>
</evidence>
<keyword evidence="2" id="KW-0678">Repressor</keyword>
<dbReference type="RefSeq" id="WP_014355624.1">
    <property type="nucleotide sequence ID" value="NC_016894.1"/>
</dbReference>
<dbReference type="InterPro" id="IPR036390">
    <property type="entry name" value="WH_DNA-bd_sf"/>
</dbReference>
<dbReference type="Gene3D" id="3.30.1490.190">
    <property type="match status" value="1"/>
</dbReference>
<proteinExistence type="inferred from homology"/>
<dbReference type="GO" id="GO:0003700">
    <property type="term" value="F:DNA-binding transcription factor activity"/>
    <property type="evidence" value="ECO:0007669"/>
    <property type="project" value="InterPro"/>
</dbReference>
<keyword evidence="5" id="KW-0238">DNA-binding</keyword>
<reference evidence="10" key="1">
    <citation type="submission" date="2011-07" db="EMBL/GenBank/DDBJ databases">
        <title>Complete genome sequence of Acetobacterium woodii.</title>
        <authorList>
            <person name="Poehlein A."/>
            <person name="Schmidt S."/>
            <person name="Kaster A.-K."/>
            <person name="Goenrich M."/>
            <person name="Vollmers J."/>
            <person name="Thuermer A."/>
            <person name="Gottschalk G."/>
            <person name="Thauer R.K."/>
            <person name="Daniel R."/>
            <person name="Mueller V."/>
        </authorList>
    </citation>
    <scope>NUCLEOTIDE SEQUENCE [LARGE SCALE GENOMIC DNA]</scope>
    <source>
        <strain evidence="10">ATCC 29683 / DSM 1030 / JCM 2381 / KCTC 1655 / WB1</strain>
    </source>
</reference>
<comment type="similarity">
    <text evidence="1">Belongs to the Fur family.</text>
</comment>
<dbReference type="SUPFAM" id="SSF46785">
    <property type="entry name" value="Winged helix' DNA-binding domain"/>
    <property type="match status" value="1"/>
</dbReference>
<feature type="binding site" evidence="7">
    <location>
        <position position="135"/>
    </location>
    <ligand>
        <name>Zn(2+)</name>
        <dbReference type="ChEBI" id="CHEBI:29105"/>
    </ligand>
</feature>
<evidence type="ECO:0000256" key="5">
    <source>
        <dbReference type="ARBA" id="ARBA00023125"/>
    </source>
</evidence>
<protein>
    <submittedName>
        <fullName evidence="9">Ferric uptake regulation protein Fur2</fullName>
    </submittedName>
</protein>
<dbReference type="InterPro" id="IPR002481">
    <property type="entry name" value="FUR"/>
</dbReference>
<dbReference type="GO" id="GO:1900376">
    <property type="term" value="P:regulation of secondary metabolite biosynthetic process"/>
    <property type="evidence" value="ECO:0007669"/>
    <property type="project" value="TreeGrafter"/>
</dbReference>
<feature type="binding site" evidence="7">
    <location>
        <position position="138"/>
    </location>
    <ligand>
        <name>Zn(2+)</name>
        <dbReference type="ChEBI" id="CHEBI:29105"/>
    </ligand>
</feature>
<evidence type="ECO:0000256" key="1">
    <source>
        <dbReference type="ARBA" id="ARBA00007957"/>
    </source>
</evidence>
<dbReference type="Pfam" id="PF01475">
    <property type="entry name" value="FUR"/>
    <property type="match status" value="1"/>
</dbReference>
<evidence type="ECO:0000256" key="4">
    <source>
        <dbReference type="ARBA" id="ARBA00023015"/>
    </source>
</evidence>
<dbReference type="AlphaFoldDB" id="H6LDX8"/>
<dbReference type="EMBL" id="CP002987">
    <property type="protein sequence ID" value="AFA48021.1"/>
    <property type="molecule type" value="Genomic_DNA"/>
</dbReference>
<feature type="binding site" evidence="7">
    <location>
        <position position="98"/>
    </location>
    <ligand>
        <name>Zn(2+)</name>
        <dbReference type="ChEBI" id="CHEBI:29105"/>
    </ligand>
</feature>
<keyword evidence="10" id="KW-1185">Reference proteome</keyword>
<dbReference type="HOGENOM" id="CLU_096072_5_1_9"/>
<dbReference type="Gene3D" id="1.10.10.10">
    <property type="entry name" value="Winged helix-like DNA-binding domain superfamily/Winged helix DNA-binding domain"/>
    <property type="match status" value="1"/>
</dbReference>
<dbReference type="Proteomes" id="UP000007177">
    <property type="component" value="Chromosome"/>
</dbReference>
<feature type="binding site" evidence="7">
    <location>
        <position position="95"/>
    </location>
    <ligand>
        <name>Zn(2+)</name>
        <dbReference type="ChEBI" id="CHEBI:29105"/>
    </ligand>
</feature>
<keyword evidence="3 7" id="KW-0862">Zinc</keyword>
<dbReference type="GO" id="GO:0000976">
    <property type="term" value="F:transcription cis-regulatory region binding"/>
    <property type="evidence" value="ECO:0007669"/>
    <property type="project" value="TreeGrafter"/>
</dbReference>
<reference evidence="9 10" key="2">
    <citation type="journal article" date="2012" name="PLoS ONE">
        <title>An ancient pathway combining carbon dioxide fixation with the generation and utilization of a sodium ion gradient for ATP synthesis.</title>
        <authorList>
            <person name="Poehlein A."/>
            <person name="Schmidt S."/>
            <person name="Kaster A.K."/>
            <person name="Goenrich M."/>
            <person name="Vollmers J."/>
            <person name="Thurmer A."/>
            <person name="Bertsch J."/>
            <person name="Schuchmann K."/>
            <person name="Voigt B."/>
            <person name="Hecker M."/>
            <person name="Daniel R."/>
            <person name="Thauer R.K."/>
            <person name="Gottschalk G."/>
            <person name="Muller V."/>
        </authorList>
    </citation>
    <scope>NUCLEOTIDE SEQUENCE [LARGE SCALE GENOMIC DNA]</scope>
    <source>
        <strain evidence="10">ATCC 29683 / DSM 1030 / JCM 2381 / KCTC 1655 / WB1</strain>
    </source>
</reference>
<keyword evidence="7" id="KW-0479">Metal-binding</keyword>
<dbReference type="GO" id="GO:0008270">
    <property type="term" value="F:zinc ion binding"/>
    <property type="evidence" value="ECO:0007669"/>
    <property type="project" value="TreeGrafter"/>
</dbReference>
<evidence type="ECO:0000256" key="7">
    <source>
        <dbReference type="PIRSR" id="PIRSR602481-1"/>
    </source>
</evidence>
<evidence type="ECO:0000313" key="10">
    <source>
        <dbReference type="Proteomes" id="UP000007177"/>
    </source>
</evidence>
<dbReference type="InterPro" id="IPR043135">
    <property type="entry name" value="Fur_C"/>
</dbReference>
<name>H6LDX8_ACEWD</name>
<dbReference type="eggNOG" id="COG0735">
    <property type="taxonomic scope" value="Bacteria"/>
</dbReference>
<dbReference type="STRING" id="931626.Awo_c12370"/>
<evidence type="ECO:0000256" key="2">
    <source>
        <dbReference type="ARBA" id="ARBA00022491"/>
    </source>
</evidence>
<gene>
    <name evidence="9" type="primary">fur2</name>
    <name evidence="9" type="ordered locus">Awo_c12370</name>
</gene>